<gene>
    <name evidence="1" type="ORF">SAMN05444407_103225</name>
</gene>
<proteinExistence type="predicted"/>
<dbReference type="STRING" id="1423959.SAMN05444407_103225"/>
<evidence type="ECO:0000313" key="1">
    <source>
        <dbReference type="EMBL" id="SHL29536.1"/>
    </source>
</evidence>
<protein>
    <submittedName>
        <fullName evidence="1">Uncharacterized protein</fullName>
    </submittedName>
</protein>
<name>A0A1M6ZGB8_9FLAO</name>
<dbReference type="AlphaFoldDB" id="A0A1M6ZGB8"/>
<evidence type="ECO:0000313" key="2">
    <source>
        <dbReference type="Proteomes" id="UP000184069"/>
    </source>
</evidence>
<organism evidence="1 2">
    <name type="scientific">Chryseobacterium contaminans</name>
    <dbReference type="NCBI Taxonomy" id="1423959"/>
    <lineage>
        <taxon>Bacteria</taxon>
        <taxon>Pseudomonadati</taxon>
        <taxon>Bacteroidota</taxon>
        <taxon>Flavobacteriia</taxon>
        <taxon>Flavobacteriales</taxon>
        <taxon>Weeksellaceae</taxon>
        <taxon>Chryseobacterium group</taxon>
        <taxon>Chryseobacterium</taxon>
    </lineage>
</organism>
<sequence>MLSTALLNVYCSSVSNNEIQGLLTSVSTILNAPPLTHP</sequence>
<reference evidence="1 2" key="1">
    <citation type="submission" date="2016-11" db="EMBL/GenBank/DDBJ databases">
        <authorList>
            <person name="Jaros S."/>
            <person name="Januszkiewicz K."/>
            <person name="Wedrychowicz H."/>
        </authorList>
    </citation>
    <scope>NUCLEOTIDE SEQUENCE [LARGE SCALE GENOMIC DNA]</scope>
    <source>
        <strain evidence="1 2">DSM 27621</strain>
    </source>
</reference>
<dbReference type="Proteomes" id="UP000184069">
    <property type="component" value="Unassembled WGS sequence"/>
</dbReference>
<dbReference type="EMBL" id="FRBM01000003">
    <property type="protein sequence ID" value="SHL29536.1"/>
    <property type="molecule type" value="Genomic_DNA"/>
</dbReference>
<accession>A0A1M6ZGB8</accession>